<evidence type="ECO:0000256" key="1">
    <source>
        <dbReference type="SAM" id="SignalP"/>
    </source>
</evidence>
<name>A0A1G8RP98_9BACI</name>
<feature type="signal peptide" evidence="1">
    <location>
        <begin position="1"/>
        <end position="22"/>
    </location>
</feature>
<reference evidence="2 3" key="1">
    <citation type="submission" date="2016-10" db="EMBL/GenBank/DDBJ databases">
        <authorList>
            <person name="de Groot N.N."/>
        </authorList>
    </citation>
    <scope>NUCLEOTIDE SEQUENCE [LARGE SCALE GENOMIC DNA]</scope>
    <source>
        <strain evidence="2 3">DSM 21771</strain>
    </source>
</reference>
<organism evidence="2 3">
    <name type="scientific">Natribacillus halophilus</name>
    <dbReference type="NCBI Taxonomy" id="549003"/>
    <lineage>
        <taxon>Bacteria</taxon>
        <taxon>Bacillati</taxon>
        <taxon>Bacillota</taxon>
        <taxon>Bacilli</taxon>
        <taxon>Bacillales</taxon>
        <taxon>Bacillaceae</taxon>
        <taxon>Natribacillus</taxon>
    </lineage>
</organism>
<dbReference type="Proteomes" id="UP000198853">
    <property type="component" value="Unassembled WGS sequence"/>
</dbReference>
<feature type="chain" id="PRO_5011449803" description="Nuclear transport factor 2 family protein" evidence="1">
    <location>
        <begin position="23"/>
        <end position="184"/>
    </location>
</feature>
<dbReference type="AlphaFoldDB" id="A0A1G8RP98"/>
<protein>
    <recommendedName>
        <fullName evidence="4">Nuclear transport factor 2 family protein</fullName>
    </recommendedName>
</protein>
<evidence type="ECO:0000313" key="3">
    <source>
        <dbReference type="Proteomes" id="UP000198853"/>
    </source>
</evidence>
<dbReference type="RefSeq" id="WP_090399608.1">
    <property type="nucleotide sequence ID" value="NZ_FNEN01000019.1"/>
</dbReference>
<keyword evidence="3" id="KW-1185">Reference proteome</keyword>
<accession>A0A1G8RP98</accession>
<proteinExistence type="predicted"/>
<keyword evidence="1" id="KW-0732">Signal</keyword>
<evidence type="ECO:0000313" key="2">
    <source>
        <dbReference type="EMBL" id="SDJ18797.1"/>
    </source>
</evidence>
<evidence type="ECO:0008006" key="4">
    <source>
        <dbReference type="Google" id="ProtNLM"/>
    </source>
</evidence>
<dbReference type="EMBL" id="FNEN01000019">
    <property type="protein sequence ID" value="SDJ18797.1"/>
    <property type="molecule type" value="Genomic_DNA"/>
</dbReference>
<sequence length="184" mass="20876">MEKSISLCILFLFTVLALPATAQSDNQAGEEAQIQKPRPLVEDVFTGEKDDLVQSLKAIQEWTQHFLSDNEGDIDTETGAHMVEDLQDYYSEDMALEIYNQFHRPHLMEPDDFNDYIEVDSLLHRDIDSVEVAAKNDGAIVHMKTSSVEDGAGNRAYFEETFALNYDSDREVYVISGMKSEQTK</sequence>
<dbReference type="OrthoDB" id="2966888at2"/>
<gene>
    <name evidence="2" type="ORF">SAMN04488123_11942</name>
</gene>